<feature type="active site" description="For Fru-6P isomerization activity" evidence="10">
    <location>
        <position position="607"/>
    </location>
</feature>
<dbReference type="CDD" id="cd05009">
    <property type="entry name" value="SIS_GlmS_GlmD_2"/>
    <property type="match status" value="1"/>
</dbReference>
<dbReference type="SUPFAM" id="SSF56235">
    <property type="entry name" value="N-terminal nucleophile aminohydrolases (Ntn hydrolases)"/>
    <property type="match status" value="1"/>
</dbReference>
<evidence type="ECO:0000256" key="4">
    <source>
        <dbReference type="ARBA" id="ARBA00016090"/>
    </source>
</evidence>
<dbReference type="InterPro" id="IPR029055">
    <property type="entry name" value="Ntn_hydrolases_N"/>
</dbReference>
<accession>R9B8W9</accession>
<evidence type="ECO:0000259" key="11">
    <source>
        <dbReference type="PROSITE" id="PS51278"/>
    </source>
</evidence>
<evidence type="ECO:0000256" key="5">
    <source>
        <dbReference type="ARBA" id="ARBA00022490"/>
    </source>
</evidence>
<keyword evidence="9" id="KW-0315">Glutamine amidotransferase</keyword>
<name>R9B8W9_9GAMM</name>
<evidence type="ECO:0000256" key="10">
    <source>
        <dbReference type="HAMAP-Rule" id="MF_00164"/>
    </source>
</evidence>
<keyword evidence="14" id="KW-1185">Reference proteome</keyword>
<evidence type="ECO:0000313" key="14">
    <source>
        <dbReference type="Proteomes" id="UP000016201"/>
    </source>
</evidence>
<comment type="subcellular location">
    <subcellularLocation>
        <location evidence="2 10">Cytoplasm</location>
    </subcellularLocation>
</comment>
<keyword evidence="5 10" id="KW-0963">Cytoplasm</keyword>
<dbReference type="Gene3D" id="3.60.20.10">
    <property type="entry name" value="Glutamine Phosphoribosylpyrophosphate, subunit 1, domain 1"/>
    <property type="match status" value="1"/>
</dbReference>
<evidence type="ECO:0000256" key="6">
    <source>
        <dbReference type="ARBA" id="ARBA00022576"/>
    </source>
</evidence>
<dbReference type="FunFam" id="3.40.50.10490:FF:000001">
    <property type="entry name" value="Glutamine--fructose-6-phosphate aminotransferase [isomerizing]"/>
    <property type="match status" value="1"/>
</dbReference>
<dbReference type="NCBIfam" id="NF001484">
    <property type="entry name" value="PRK00331.1"/>
    <property type="match status" value="1"/>
</dbReference>
<dbReference type="FunFam" id="3.60.20.10:FF:000006">
    <property type="entry name" value="Glutamine--fructose-6-phosphate aminotransferase [isomerizing]"/>
    <property type="match status" value="1"/>
</dbReference>
<dbReference type="InterPro" id="IPR035490">
    <property type="entry name" value="GlmS/FrlB_SIS"/>
</dbReference>
<dbReference type="PROSITE" id="PS51278">
    <property type="entry name" value="GATASE_TYPE_2"/>
    <property type="match status" value="1"/>
</dbReference>
<dbReference type="eggNOG" id="COG0449">
    <property type="taxonomic scope" value="Bacteria"/>
</dbReference>
<dbReference type="GO" id="GO:0006047">
    <property type="term" value="P:UDP-N-acetylglucosamine metabolic process"/>
    <property type="evidence" value="ECO:0007669"/>
    <property type="project" value="TreeGrafter"/>
</dbReference>
<keyword evidence="8" id="KW-0677">Repeat</keyword>
<reference evidence="13 14" key="1">
    <citation type="submission" date="2013-03" db="EMBL/GenBank/DDBJ databases">
        <title>The Genome Sequence of Acinetobacter tandoii CIP 107469.</title>
        <authorList>
            <consortium name="The Broad Institute Genome Sequencing Platform"/>
            <consortium name="The Broad Institute Genome Sequencing Center for Infectious Disease"/>
            <person name="Cerqueira G."/>
            <person name="Feldgarden M."/>
            <person name="Courvalin P."/>
            <person name="Perichon B."/>
            <person name="Grillot-Courvalin C."/>
            <person name="Clermont D."/>
            <person name="Rocha E."/>
            <person name="Yoon E.-J."/>
            <person name="Nemec A."/>
            <person name="Walker B."/>
            <person name="Young S.K."/>
            <person name="Zeng Q."/>
            <person name="Gargeya S."/>
            <person name="Fitzgerald M."/>
            <person name="Haas B."/>
            <person name="Abouelleil A."/>
            <person name="Alvarado L."/>
            <person name="Arachchi H.M."/>
            <person name="Berlin A.M."/>
            <person name="Chapman S.B."/>
            <person name="Dewar J."/>
            <person name="Goldberg J."/>
            <person name="Griggs A."/>
            <person name="Gujja S."/>
            <person name="Hansen M."/>
            <person name="Howarth C."/>
            <person name="Imamovic A."/>
            <person name="Larimer J."/>
            <person name="McCowan C."/>
            <person name="Murphy C."/>
            <person name="Neiman D."/>
            <person name="Pearson M."/>
            <person name="Priest M."/>
            <person name="Roberts A."/>
            <person name="Saif S."/>
            <person name="Shea T."/>
            <person name="Sisk P."/>
            <person name="Sykes S."/>
            <person name="Wortman J."/>
            <person name="Nusbaum C."/>
            <person name="Birren B."/>
        </authorList>
    </citation>
    <scope>NUCLEOTIDE SEQUENCE [LARGE SCALE GENOMIC DNA]</scope>
    <source>
        <strain evidence="13 14">CIP 107469</strain>
    </source>
</reference>
<dbReference type="PATRIC" id="fig|1120927.3.peg.473"/>
<organism evidence="13 14">
    <name type="scientific">Acinetobacter tandoii DSM 14970 = CIP 107469</name>
    <dbReference type="NCBI Taxonomy" id="1120927"/>
    <lineage>
        <taxon>Bacteria</taxon>
        <taxon>Pseudomonadati</taxon>
        <taxon>Pseudomonadota</taxon>
        <taxon>Gammaproteobacteria</taxon>
        <taxon>Moraxellales</taxon>
        <taxon>Moraxellaceae</taxon>
        <taxon>Acinetobacter</taxon>
    </lineage>
</organism>
<dbReference type="AlphaFoldDB" id="R9B8W9"/>
<comment type="catalytic activity">
    <reaction evidence="1 10">
        <text>D-fructose 6-phosphate + L-glutamine = D-glucosamine 6-phosphate + L-glutamate</text>
        <dbReference type="Rhea" id="RHEA:13237"/>
        <dbReference type="ChEBI" id="CHEBI:29985"/>
        <dbReference type="ChEBI" id="CHEBI:58359"/>
        <dbReference type="ChEBI" id="CHEBI:58725"/>
        <dbReference type="ChEBI" id="CHEBI:61527"/>
        <dbReference type="EC" id="2.6.1.16"/>
    </reaction>
</comment>
<evidence type="ECO:0000256" key="1">
    <source>
        <dbReference type="ARBA" id="ARBA00001031"/>
    </source>
</evidence>
<evidence type="ECO:0000256" key="8">
    <source>
        <dbReference type="ARBA" id="ARBA00022737"/>
    </source>
</evidence>
<dbReference type="InterPro" id="IPR046348">
    <property type="entry name" value="SIS_dom_sf"/>
</dbReference>
<dbReference type="NCBIfam" id="TIGR01135">
    <property type="entry name" value="glmS"/>
    <property type="match status" value="1"/>
</dbReference>
<keyword evidence="6 10" id="KW-0032">Aminotransferase</keyword>
<comment type="caution">
    <text evidence="13">The sequence shown here is derived from an EMBL/GenBank/DDBJ whole genome shotgun (WGS) entry which is preliminary data.</text>
</comment>
<feature type="domain" description="SIS" evidence="12">
    <location>
        <begin position="461"/>
        <end position="602"/>
    </location>
</feature>
<dbReference type="InterPro" id="IPR035466">
    <property type="entry name" value="GlmS/AgaS_SIS"/>
</dbReference>
<keyword evidence="7 10" id="KW-0808">Transferase</keyword>
<dbReference type="OrthoDB" id="9761808at2"/>
<feature type="domain" description="SIS" evidence="12">
    <location>
        <begin position="283"/>
        <end position="428"/>
    </location>
</feature>
<dbReference type="FunFam" id="3.40.50.10490:FF:000002">
    <property type="entry name" value="Glutamine--fructose-6-phosphate aminotransferase [isomerizing]"/>
    <property type="match status" value="1"/>
</dbReference>
<dbReference type="EC" id="2.6.1.16" evidence="3 10"/>
<dbReference type="Pfam" id="PF01380">
    <property type="entry name" value="SIS"/>
    <property type="match status" value="2"/>
</dbReference>
<dbReference type="GO" id="GO:0004360">
    <property type="term" value="F:glutamine-fructose-6-phosphate transaminase (isomerizing) activity"/>
    <property type="evidence" value="ECO:0007669"/>
    <property type="project" value="UniProtKB-UniRule"/>
</dbReference>
<evidence type="ECO:0000256" key="9">
    <source>
        <dbReference type="ARBA" id="ARBA00022962"/>
    </source>
</evidence>
<evidence type="ECO:0000256" key="2">
    <source>
        <dbReference type="ARBA" id="ARBA00004496"/>
    </source>
</evidence>
<dbReference type="InterPro" id="IPR017932">
    <property type="entry name" value="GATase_2_dom"/>
</dbReference>
<sequence length="612" mass="67027">MCGIVGGVAERSITNILIEGLKRLEYRGYDSAGLALVSQDAILRERRVGKVANLEQAVNESLVTGSLGIAHTRWATHGKPTENNAHPHVSGHVAVVHNGIIENYQELKDDLEALGYVFTSQTDTEVVAHLVHDALKSTSSLLEAVQSVVPQLKGAYALGIIHTDYPDELITVREGSPLVIGVGIGENFISSDQLALLPITNRFIYLEEGDIARLTRDKIEVFVNGQLVNRPVKELDATVSNASKGEFKHYMLKEIYEQPEALQQTISQALDGNALRADFLKQAEADFANIQQVQILACGTSYHAGMIAKYWFEQLIDVPCQVEIASEFRYRTPVIVNNTLYLCISQSGETADTLAALRDTQKRAVSKNINIVTMAICNVATSSMIRETNHSLLTLAGPEIGVASTKAFTTQLAALMLLILKIGQIKQTISEHQIQSIAAELWHLPKVILDTLQNNAAILRLSELFVEKQHCLFLGRGTHFPIALEGALKLKEISYIHAEGYAAGELKHGPLALVDNDMPVVILAPQDDMLDKLKSNMEEVQARGGELFVFADEHSGIHNKDRQHVVSVPSISATLAPIVYSVPVQLLSYHVAVLRGTDVDQPRNLAKSVTVE</sequence>
<feature type="domain" description="Glutamine amidotransferase type-2" evidence="11">
    <location>
        <begin position="2"/>
        <end position="217"/>
    </location>
</feature>
<dbReference type="Proteomes" id="UP000016201">
    <property type="component" value="Unassembled WGS sequence"/>
</dbReference>
<comment type="subunit">
    <text evidence="10">Homodimer.</text>
</comment>
<evidence type="ECO:0000256" key="3">
    <source>
        <dbReference type="ARBA" id="ARBA00012916"/>
    </source>
</evidence>
<dbReference type="GO" id="GO:0005829">
    <property type="term" value="C:cytosol"/>
    <property type="evidence" value="ECO:0007669"/>
    <property type="project" value="TreeGrafter"/>
</dbReference>
<protein>
    <recommendedName>
        <fullName evidence="4 10">Glutamine--fructose-6-phosphate aminotransferase [isomerizing]</fullName>
        <ecNumber evidence="3 10">2.6.1.16</ecNumber>
    </recommendedName>
    <alternativeName>
        <fullName evidence="10">D-fructose-6-phosphate amidotransferase</fullName>
    </alternativeName>
    <alternativeName>
        <fullName evidence="10">GFAT</fullName>
    </alternativeName>
    <alternativeName>
        <fullName evidence="10">Glucosamine-6-phosphate synthase</fullName>
    </alternativeName>
    <alternativeName>
        <fullName evidence="10">Hexosephosphate aminotransferase</fullName>
    </alternativeName>
    <alternativeName>
        <fullName evidence="10">L-glutamine--D-fructose-6-phosphate amidotransferase</fullName>
    </alternativeName>
</protein>
<dbReference type="GO" id="GO:0006487">
    <property type="term" value="P:protein N-linked glycosylation"/>
    <property type="evidence" value="ECO:0007669"/>
    <property type="project" value="TreeGrafter"/>
</dbReference>
<dbReference type="HAMAP" id="MF_00164">
    <property type="entry name" value="GlmS"/>
    <property type="match status" value="1"/>
</dbReference>
<dbReference type="GO" id="GO:0006002">
    <property type="term" value="P:fructose 6-phosphate metabolic process"/>
    <property type="evidence" value="ECO:0007669"/>
    <property type="project" value="TreeGrafter"/>
</dbReference>
<dbReference type="EMBL" id="AQFM01000022">
    <property type="protein sequence ID" value="EOR10852.1"/>
    <property type="molecule type" value="Genomic_DNA"/>
</dbReference>
<dbReference type="Gene3D" id="3.40.50.10490">
    <property type="entry name" value="Glucose-6-phosphate isomerase like protein, domain 1"/>
    <property type="match status" value="2"/>
</dbReference>
<dbReference type="InterPro" id="IPR047084">
    <property type="entry name" value="GFAT_N"/>
</dbReference>
<dbReference type="CDD" id="cd05008">
    <property type="entry name" value="SIS_GlmS_GlmD_1"/>
    <property type="match status" value="1"/>
</dbReference>
<dbReference type="PROSITE" id="PS51464">
    <property type="entry name" value="SIS"/>
    <property type="match status" value="2"/>
</dbReference>
<feature type="active site" description="Nucleophile; for GATase activity" evidence="10">
    <location>
        <position position="2"/>
    </location>
</feature>
<dbReference type="SUPFAM" id="SSF53697">
    <property type="entry name" value="SIS domain"/>
    <property type="match status" value="1"/>
</dbReference>
<dbReference type="GO" id="GO:0005975">
    <property type="term" value="P:carbohydrate metabolic process"/>
    <property type="evidence" value="ECO:0007669"/>
    <property type="project" value="UniProtKB-UniRule"/>
</dbReference>
<gene>
    <name evidence="10" type="primary">glmS</name>
    <name evidence="13" type="ORF">I593_00502</name>
</gene>
<dbReference type="RefSeq" id="WP_016165658.1">
    <property type="nucleotide sequence ID" value="NZ_JHZG01000019.1"/>
</dbReference>
<dbReference type="Pfam" id="PF13522">
    <property type="entry name" value="GATase_6"/>
    <property type="match status" value="1"/>
</dbReference>
<evidence type="ECO:0000256" key="7">
    <source>
        <dbReference type="ARBA" id="ARBA00022679"/>
    </source>
</evidence>
<dbReference type="CDD" id="cd00714">
    <property type="entry name" value="GFAT"/>
    <property type="match status" value="1"/>
</dbReference>
<evidence type="ECO:0000259" key="12">
    <source>
        <dbReference type="PROSITE" id="PS51464"/>
    </source>
</evidence>
<dbReference type="InterPro" id="IPR001347">
    <property type="entry name" value="SIS_dom"/>
</dbReference>
<proteinExistence type="inferred from homology"/>
<dbReference type="GO" id="GO:0097367">
    <property type="term" value="F:carbohydrate derivative binding"/>
    <property type="evidence" value="ECO:0007669"/>
    <property type="project" value="InterPro"/>
</dbReference>
<feature type="initiator methionine" description="Removed" evidence="10">
    <location>
        <position position="1"/>
    </location>
</feature>
<dbReference type="PANTHER" id="PTHR10937">
    <property type="entry name" value="GLUCOSAMINE--FRUCTOSE-6-PHOSPHATE AMINOTRANSFERASE, ISOMERIZING"/>
    <property type="match status" value="1"/>
</dbReference>
<comment type="function">
    <text evidence="10">Catalyzes the first step in hexosamine metabolism, converting fructose-6P into glucosamine-6P using glutamine as a nitrogen source.</text>
</comment>
<evidence type="ECO:0000313" key="13">
    <source>
        <dbReference type="EMBL" id="EOR10852.1"/>
    </source>
</evidence>
<dbReference type="GO" id="GO:0046349">
    <property type="term" value="P:amino sugar biosynthetic process"/>
    <property type="evidence" value="ECO:0007669"/>
    <property type="project" value="UniProtKB-ARBA"/>
</dbReference>
<dbReference type="InterPro" id="IPR005855">
    <property type="entry name" value="GFAT"/>
</dbReference>
<dbReference type="PANTHER" id="PTHR10937:SF0">
    <property type="entry name" value="GLUTAMINE--FRUCTOSE-6-PHOSPHATE TRANSAMINASE (ISOMERIZING)"/>
    <property type="match status" value="1"/>
</dbReference>